<feature type="region of interest" description="Disordered" evidence="1">
    <location>
        <begin position="296"/>
        <end position="321"/>
    </location>
</feature>
<evidence type="ECO:0000313" key="5">
    <source>
        <dbReference type="WBParaSite" id="ASIM_0001569101-mRNA-1"/>
    </source>
</evidence>
<dbReference type="AlphaFoldDB" id="A0A0M3K400"/>
<organism evidence="5">
    <name type="scientific">Anisakis simplex</name>
    <name type="common">Herring worm</name>
    <dbReference type="NCBI Taxonomy" id="6269"/>
    <lineage>
        <taxon>Eukaryota</taxon>
        <taxon>Metazoa</taxon>
        <taxon>Ecdysozoa</taxon>
        <taxon>Nematoda</taxon>
        <taxon>Chromadorea</taxon>
        <taxon>Rhabditida</taxon>
        <taxon>Spirurina</taxon>
        <taxon>Ascaridomorpha</taxon>
        <taxon>Ascaridoidea</taxon>
        <taxon>Anisakidae</taxon>
        <taxon>Anisakis</taxon>
        <taxon>Anisakis simplex complex</taxon>
    </lineage>
</organism>
<dbReference type="GO" id="GO:0005664">
    <property type="term" value="C:nuclear origin of replication recognition complex"/>
    <property type="evidence" value="ECO:0007669"/>
    <property type="project" value="TreeGrafter"/>
</dbReference>
<dbReference type="Pfam" id="PF14630">
    <property type="entry name" value="ORC5_C"/>
    <property type="match status" value="1"/>
</dbReference>
<sequence>MNIEVEEKIRQLECVICSKCSTLTHLHMYGLPSTNRDDVLNQAIFARINCLLLEGSWRRLCDEIVSCLPDYSCATQIGSLQQLFDHIELLLDVNNTNKTLVIVFAFAESLQRLSARFLKALFAAPRKFKGTVKLITVATVPWSDFESVEHISSPLQFSFRNWNKDELLHILCERVPYGEKFVRLILDTVYQVCRDSQQLEYLIQSFWDKNQQLCSTVFDPAYETTANDYKTLEPKLRRCCEELFYRFDRHSIKEVDDFHSTDEDNVEGLPMSTKYLLVAAYCASYNQPATDRRFFTKNHGKQRRRSSMAKTDREASAHENGPKSFDLQRLLFIYLSFLEAYSTRTPQCSNIHTQLSDLCRKGYLCKTSTDANLDMPKYKCLTSYETLSRLSDSLDIKLTDYLSDFTL</sequence>
<evidence type="ECO:0000259" key="2">
    <source>
        <dbReference type="Pfam" id="PF14630"/>
    </source>
</evidence>
<reference evidence="5" key="1">
    <citation type="submission" date="2017-02" db="UniProtKB">
        <authorList>
            <consortium name="WormBaseParasite"/>
        </authorList>
    </citation>
    <scope>IDENTIFICATION</scope>
</reference>
<feature type="domain" description="Origin recognition complex subunit 5 C-terminal" evidence="2">
    <location>
        <begin position="269"/>
        <end position="402"/>
    </location>
</feature>
<dbReference type="Proteomes" id="UP000267096">
    <property type="component" value="Unassembled WGS sequence"/>
</dbReference>
<name>A0A0M3K400_ANISI</name>
<dbReference type="GO" id="GO:0006270">
    <property type="term" value="P:DNA replication initiation"/>
    <property type="evidence" value="ECO:0007669"/>
    <property type="project" value="TreeGrafter"/>
</dbReference>
<feature type="compositionally biased region" description="Basic and acidic residues" evidence="1">
    <location>
        <begin position="310"/>
        <end position="321"/>
    </location>
</feature>
<dbReference type="InterPro" id="IPR020796">
    <property type="entry name" value="ORC5"/>
</dbReference>
<gene>
    <name evidence="3" type="ORF">ASIM_LOCUS15098</name>
</gene>
<dbReference type="GO" id="GO:0003688">
    <property type="term" value="F:DNA replication origin binding"/>
    <property type="evidence" value="ECO:0007669"/>
    <property type="project" value="TreeGrafter"/>
</dbReference>
<evidence type="ECO:0000313" key="4">
    <source>
        <dbReference type="Proteomes" id="UP000267096"/>
    </source>
</evidence>
<dbReference type="InterPro" id="IPR047088">
    <property type="entry name" value="ORC5_C"/>
</dbReference>
<dbReference type="PANTHER" id="PTHR12705">
    <property type="entry name" value="ORIGIN RECOGNITION COMPLEX SUBUNIT 5"/>
    <property type="match status" value="1"/>
</dbReference>
<keyword evidence="4" id="KW-1185">Reference proteome</keyword>
<accession>A0A0M3K400</accession>
<protein>
    <submittedName>
        <fullName evidence="5">Origin recognition complex subunit 5</fullName>
    </submittedName>
</protein>
<dbReference type="WBParaSite" id="ASIM_0001569101-mRNA-1">
    <property type="protein sequence ID" value="ASIM_0001569101-mRNA-1"/>
    <property type="gene ID" value="ASIM_0001569101"/>
</dbReference>
<proteinExistence type="predicted"/>
<reference evidence="3 4" key="2">
    <citation type="submission" date="2018-11" db="EMBL/GenBank/DDBJ databases">
        <authorList>
            <consortium name="Pathogen Informatics"/>
        </authorList>
    </citation>
    <scope>NUCLEOTIDE SEQUENCE [LARGE SCALE GENOMIC DNA]</scope>
</reference>
<dbReference type="EMBL" id="UYRR01032111">
    <property type="protein sequence ID" value="VDK54230.1"/>
    <property type="molecule type" value="Genomic_DNA"/>
</dbReference>
<evidence type="ECO:0000256" key="1">
    <source>
        <dbReference type="SAM" id="MobiDB-lite"/>
    </source>
</evidence>
<evidence type="ECO:0000313" key="3">
    <source>
        <dbReference type="EMBL" id="VDK54230.1"/>
    </source>
</evidence>
<dbReference type="PANTHER" id="PTHR12705:SF0">
    <property type="entry name" value="ORIGIN RECOGNITION COMPLEX SUBUNIT 5"/>
    <property type="match status" value="1"/>
</dbReference>
<feature type="compositionally biased region" description="Basic residues" evidence="1">
    <location>
        <begin position="296"/>
        <end position="307"/>
    </location>
</feature>
<dbReference type="OrthoDB" id="365981at2759"/>